<protein>
    <recommendedName>
        <fullName evidence="3">Type 4a pilus biogenesis protein PilO</fullName>
    </recommendedName>
</protein>
<dbReference type="AlphaFoldDB" id="A0A1F8AVF0"/>
<dbReference type="EMBL" id="MGGW01000004">
    <property type="protein sequence ID" value="OGM55205.1"/>
    <property type="molecule type" value="Genomic_DNA"/>
</dbReference>
<gene>
    <name evidence="1" type="ORF">A3E44_02880</name>
</gene>
<evidence type="ECO:0000313" key="1">
    <source>
        <dbReference type="EMBL" id="OGM55205.1"/>
    </source>
</evidence>
<dbReference type="InterPro" id="IPR014717">
    <property type="entry name" value="Transl_elong_EF1B/ribsomal_bS6"/>
</dbReference>
<comment type="caution">
    <text evidence="1">The sequence shown here is derived from an EMBL/GenBank/DDBJ whole genome shotgun (WGS) entry which is preliminary data.</text>
</comment>
<organism evidence="1 2">
    <name type="scientific">Candidatus Woesebacteria bacterium RIFCSPHIGHO2_12_FULL_41_24</name>
    <dbReference type="NCBI Taxonomy" id="1802510"/>
    <lineage>
        <taxon>Bacteria</taxon>
        <taxon>Candidatus Woeseibacteriota</taxon>
    </lineage>
</organism>
<accession>A0A1F8AVF0</accession>
<name>A0A1F8AVF0_9BACT</name>
<dbReference type="Proteomes" id="UP000178603">
    <property type="component" value="Unassembled WGS sequence"/>
</dbReference>
<sequence>MAVGWRKDYLRYQRYFLNLFAVYKNRDDVKAFLEIIMSLATVTFFVIFALKPTIVTITQILKDIDSKQTILTTLKQKTEDLGLAQDLYNQEVDRILLLSTAVPENAQVEDYIRQISSISSKYSVTLTNLKIEGTVLKGSEGSVQKSRNEELAPLPAGSKGFSVTMSANGSYSDLVTFLQNVEGLRRPIWLDETNFSLRETAEGNLISLSIKGRVVYEGDDTQQ</sequence>
<proteinExistence type="predicted"/>
<dbReference type="Gene3D" id="3.30.70.60">
    <property type="match status" value="1"/>
</dbReference>
<evidence type="ECO:0000313" key="2">
    <source>
        <dbReference type="Proteomes" id="UP000178603"/>
    </source>
</evidence>
<reference evidence="1 2" key="1">
    <citation type="journal article" date="2016" name="Nat. Commun.">
        <title>Thousands of microbial genomes shed light on interconnected biogeochemical processes in an aquifer system.</title>
        <authorList>
            <person name="Anantharaman K."/>
            <person name="Brown C.T."/>
            <person name="Hug L.A."/>
            <person name="Sharon I."/>
            <person name="Castelle C.J."/>
            <person name="Probst A.J."/>
            <person name="Thomas B.C."/>
            <person name="Singh A."/>
            <person name="Wilkins M.J."/>
            <person name="Karaoz U."/>
            <person name="Brodie E.L."/>
            <person name="Williams K.H."/>
            <person name="Hubbard S.S."/>
            <person name="Banfield J.F."/>
        </authorList>
    </citation>
    <scope>NUCLEOTIDE SEQUENCE [LARGE SCALE GENOMIC DNA]</scope>
</reference>
<evidence type="ECO:0008006" key="3">
    <source>
        <dbReference type="Google" id="ProtNLM"/>
    </source>
</evidence>